<dbReference type="InterPro" id="IPR003439">
    <property type="entry name" value="ABC_transporter-like_ATP-bd"/>
</dbReference>
<dbReference type="GO" id="GO:0015192">
    <property type="term" value="F:L-phenylalanine transmembrane transporter activity"/>
    <property type="evidence" value="ECO:0007669"/>
    <property type="project" value="TreeGrafter"/>
</dbReference>
<dbReference type="GO" id="GO:0015808">
    <property type="term" value="P:L-alanine transport"/>
    <property type="evidence" value="ECO:0007669"/>
    <property type="project" value="TreeGrafter"/>
</dbReference>
<dbReference type="SMART" id="SM00382">
    <property type="entry name" value="AAA"/>
    <property type="match status" value="1"/>
</dbReference>
<name>A0A1G6IS86_9BACL</name>
<reference evidence="5 6" key="1">
    <citation type="submission" date="2016-10" db="EMBL/GenBank/DDBJ databases">
        <authorList>
            <person name="de Groot N.N."/>
        </authorList>
    </citation>
    <scope>NUCLEOTIDE SEQUENCE [LARGE SCALE GENOMIC DNA]</scope>
    <source>
        <strain evidence="5 6">DSM 45514</strain>
    </source>
</reference>
<sequence>MLTVEHLTKRFGGLTAVDDVSFTVEEGDFLGIIGPNGAGKTTLFHLITGFLPTDAGEVWFKGKAITGKKAYQISRLGMTRTFQITKPFGQLDVMENVVVAALQQSPALREARERAEEVLRFVGLGAYLHHSVTHLPIGLKKKLELAKALATRPSLLFLDEVMGGLSPDEVRDLMDVLRKVQETGVTLVMIEHVLQAITELTQTLLVLHHGALLAHGATVDVIRDPEVVDAYLGEVEPDAVH</sequence>
<dbReference type="PROSITE" id="PS50893">
    <property type="entry name" value="ABC_TRANSPORTER_2"/>
    <property type="match status" value="1"/>
</dbReference>
<dbReference type="GO" id="GO:0005304">
    <property type="term" value="F:L-valine transmembrane transporter activity"/>
    <property type="evidence" value="ECO:0007669"/>
    <property type="project" value="TreeGrafter"/>
</dbReference>
<dbReference type="PANTHER" id="PTHR45772:SF7">
    <property type="entry name" value="AMINO ACID ABC TRANSPORTER ATP-BINDING PROTEIN"/>
    <property type="match status" value="1"/>
</dbReference>
<dbReference type="Proteomes" id="UP000199387">
    <property type="component" value="Unassembled WGS sequence"/>
</dbReference>
<dbReference type="InterPro" id="IPR027417">
    <property type="entry name" value="P-loop_NTPase"/>
</dbReference>
<organism evidence="5 6">
    <name type="scientific">Melghirimyces thermohalophilus</name>
    <dbReference type="NCBI Taxonomy" id="1236220"/>
    <lineage>
        <taxon>Bacteria</taxon>
        <taxon>Bacillati</taxon>
        <taxon>Bacillota</taxon>
        <taxon>Bacilli</taxon>
        <taxon>Bacillales</taxon>
        <taxon>Thermoactinomycetaceae</taxon>
        <taxon>Melghirimyces</taxon>
    </lineage>
</organism>
<dbReference type="Pfam" id="PF00005">
    <property type="entry name" value="ABC_tran"/>
    <property type="match status" value="1"/>
</dbReference>
<dbReference type="GO" id="GO:1903805">
    <property type="term" value="P:L-valine import across plasma membrane"/>
    <property type="evidence" value="ECO:0007669"/>
    <property type="project" value="TreeGrafter"/>
</dbReference>
<dbReference type="GO" id="GO:0005524">
    <property type="term" value="F:ATP binding"/>
    <property type="evidence" value="ECO:0007669"/>
    <property type="project" value="UniProtKB-KW"/>
</dbReference>
<dbReference type="AlphaFoldDB" id="A0A1G6IS86"/>
<evidence type="ECO:0000313" key="5">
    <source>
        <dbReference type="EMBL" id="SDC09290.1"/>
    </source>
</evidence>
<protein>
    <submittedName>
        <fullName evidence="5">Branched-chain amino acid transport system ATP-binding protein</fullName>
    </submittedName>
</protein>
<keyword evidence="3 5" id="KW-0067">ATP-binding</keyword>
<evidence type="ECO:0000259" key="4">
    <source>
        <dbReference type="PROSITE" id="PS50893"/>
    </source>
</evidence>
<evidence type="ECO:0000256" key="2">
    <source>
        <dbReference type="ARBA" id="ARBA00022741"/>
    </source>
</evidence>
<dbReference type="GO" id="GO:0042941">
    <property type="term" value="P:D-alanine transmembrane transport"/>
    <property type="evidence" value="ECO:0007669"/>
    <property type="project" value="TreeGrafter"/>
</dbReference>
<keyword evidence="6" id="KW-1185">Reference proteome</keyword>
<evidence type="ECO:0000256" key="1">
    <source>
        <dbReference type="ARBA" id="ARBA00022448"/>
    </source>
</evidence>
<feature type="domain" description="ABC transporter" evidence="4">
    <location>
        <begin position="2"/>
        <end position="234"/>
    </location>
</feature>
<keyword evidence="2" id="KW-0547">Nucleotide-binding</keyword>
<dbReference type="PANTHER" id="PTHR45772">
    <property type="entry name" value="CONSERVED COMPONENT OF ABC TRANSPORTER FOR NATURAL AMINO ACIDS-RELATED"/>
    <property type="match status" value="1"/>
</dbReference>
<dbReference type="SUPFAM" id="SSF52540">
    <property type="entry name" value="P-loop containing nucleoside triphosphate hydrolases"/>
    <property type="match status" value="1"/>
</dbReference>
<proteinExistence type="predicted"/>
<dbReference type="InterPro" id="IPR003593">
    <property type="entry name" value="AAA+_ATPase"/>
</dbReference>
<dbReference type="GO" id="GO:1903806">
    <property type="term" value="P:L-isoleucine import across plasma membrane"/>
    <property type="evidence" value="ECO:0007669"/>
    <property type="project" value="TreeGrafter"/>
</dbReference>
<keyword evidence="1" id="KW-0813">Transport</keyword>
<accession>A0A1G6IS86</accession>
<dbReference type="GO" id="GO:0015188">
    <property type="term" value="F:L-isoleucine transmembrane transporter activity"/>
    <property type="evidence" value="ECO:0007669"/>
    <property type="project" value="TreeGrafter"/>
</dbReference>
<dbReference type="STRING" id="1236220.SAMN04488112_10329"/>
<dbReference type="InterPro" id="IPR051120">
    <property type="entry name" value="ABC_AA/LPS_Transport"/>
</dbReference>
<evidence type="ECO:0000256" key="3">
    <source>
        <dbReference type="ARBA" id="ARBA00022840"/>
    </source>
</evidence>
<dbReference type="CDD" id="cd03219">
    <property type="entry name" value="ABC_Mj1267_LivG_branched"/>
    <property type="match status" value="1"/>
</dbReference>
<evidence type="ECO:0000313" key="6">
    <source>
        <dbReference type="Proteomes" id="UP000199387"/>
    </source>
</evidence>
<dbReference type="Gene3D" id="3.40.50.300">
    <property type="entry name" value="P-loop containing nucleotide triphosphate hydrolases"/>
    <property type="match status" value="1"/>
</dbReference>
<dbReference type="EMBL" id="FMZA01000003">
    <property type="protein sequence ID" value="SDC09290.1"/>
    <property type="molecule type" value="Genomic_DNA"/>
</dbReference>
<dbReference type="GO" id="GO:0016887">
    <property type="term" value="F:ATP hydrolysis activity"/>
    <property type="evidence" value="ECO:0007669"/>
    <property type="project" value="InterPro"/>
</dbReference>
<dbReference type="GO" id="GO:0005886">
    <property type="term" value="C:plasma membrane"/>
    <property type="evidence" value="ECO:0007669"/>
    <property type="project" value="TreeGrafter"/>
</dbReference>
<gene>
    <name evidence="5" type="ORF">SAMN04488112_10329</name>
</gene>